<protein>
    <submittedName>
        <fullName evidence="2">Helix-turn-helix transcriptional regulator</fullName>
    </submittedName>
</protein>
<gene>
    <name evidence="2" type="ORF">HCA52_16590</name>
</gene>
<dbReference type="InterPro" id="IPR001387">
    <property type="entry name" value="Cro/C1-type_HTH"/>
</dbReference>
<dbReference type="EMBL" id="JAARVG010000026">
    <property type="protein sequence ID" value="MBC1795047.1"/>
    <property type="molecule type" value="Genomic_DNA"/>
</dbReference>
<dbReference type="Proteomes" id="UP000539064">
    <property type="component" value="Unassembled WGS sequence"/>
</dbReference>
<dbReference type="InterPro" id="IPR010057">
    <property type="entry name" value="Transcription_activator_Rgg_C"/>
</dbReference>
<comment type="caution">
    <text evidence="2">The sequence shown here is derived from an EMBL/GenBank/DDBJ whole genome shotgun (WGS) entry which is preliminary data.</text>
</comment>
<dbReference type="InterPro" id="IPR011990">
    <property type="entry name" value="TPR-like_helical_dom_sf"/>
</dbReference>
<dbReference type="RefSeq" id="WP_185492068.1">
    <property type="nucleotide sequence ID" value="NZ_JAARVC010000007.1"/>
</dbReference>
<dbReference type="PANTHER" id="PTHR37038:SF13">
    <property type="entry name" value="HTH CRO_C1-TYPE DOMAIN-CONTAINING PROTEIN"/>
    <property type="match status" value="1"/>
</dbReference>
<dbReference type="SMART" id="SM00530">
    <property type="entry name" value="HTH_XRE"/>
    <property type="match status" value="1"/>
</dbReference>
<feature type="domain" description="HTH cro/C1-type" evidence="1">
    <location>
        <begin position="8"/>
        <end position="61"/>
    </location>
</feature>
<dbReference type="InterPro" id="IPR053163">
    <property type="entry name" value="HTH-type_regulator_Rgg"/>
</dbReference>
<name>A0A7X0Y0N1_9LIST</name>
<dbReference type="Pfam" id="PF21259">
    <property type="entry name" value="Rgg_C"/>
    <property type="match status" value="1"/>
</dbReference>
<dbReference type="AlphaFoldDB" id="A0A7X0Y0N1"/>
<dbReference type="Pfam" id="PF01381">
    <property type="entry name" value="HTH_3"/>
    <property type="match status" value="1"/>
</dbReference>
<dbReference type="GO" id="GO:0003677">
    <property type="term" value="F:DNA binding"/>
    <property type="evidence" value="ECO:0007669"/>
    <property type="project" value="InterPro"/>
</dbReference>
<reference evidence="2 3" key="1">
    <citation type="submission" date="2020-03" db="EMBL/GenBank/DDBJ databases">
        <title>Soil Listeria distribution.</title>
        <authorList>
            <person name="Liao J."/>
            <person name="Wiedmann M."/>
        </authorList>
    </citation>
    <scope>NUCLEOTIDE SEQUENCE [LARGE SCALE GENOMIC DNA]</scope>
    <source>
        <strain evidence="2 3">FSL L7-0978</strain>
    </source>
</reference>
<dbReference type="PROSITE" id="PS50943">
    <property type="entry name" value="HTH_CROC1"/>
    <property type="match status" value="1"/>
</dbReference>
<organism evidence="2 3">
    <name type="scientific">Listeria booriae</name>
    <dbReference type="NCBI Taxonomy" id="1552123"/>
    <lineage>
        <taxon>Bacteria</taxon>
        <taxon>Bacillati</taxon>
        <taxon>Bacillota</taxon>
        <taxon>Bacilli</taxon>
        <taxon>Bacillales</taxon>
        <taxon>Listeriaceae</taxon>
        <taxon>Listeria</taxon>
    </lineage>
</organism>
<dbReference type="Gene3D" id="1.25.40.10">
    <property type="entry name" value="Tetratricopeptide repeat domain"/>
    <property type="match status" value="1"/>
</dbReference>
<evidence type="ECO:0000259" key="1">
    <source>
        <dbReference type="PROSITE" id="PS50943"/>
    </source>
</evidence>
<sequence>MKTYGAAIRQIRKNKSLSQSDVSNNILARTTISKIENNNITPTITTVESIIVKLDVTMDELRYIKNDYQLSIREEIIADFFKLVSNTQTELIMNIITRCDNYLDNNSKDSLLEDIRLALKAALLLTNNEVELAQKLVKPIWERLANIDHFSLIEIRLVCNILFYFPLDVIEKFVPRLLIMIDKYNALDKSLNPLKAALLINTATIFMQHNSAITTSSLNAATIIAKEINRFDLLASAYYLQGVSTNDPSLIEKAKNIFLAIEKEAILFQFEEEYFPDCAENITY</sequence>
<accession>A0A7X0Y0N1</accession>
<dbReference type="PANTHER" id="PTHR37038">
    <property type="entry name" value="TRANSCRIPTIONAL REGULATOR-RELATED"/>
    <property type="match status" value="1"/>
</dbReference>
<evidence type="ECO:0000313" key="3">
    <source>
        <dbReference type="Proteomes" id="UP000539064"/>
    </source>
</evidence>
<evidence type="ECO:0000313" key="2">
    <source>
        <dbReference type="EMBL" id="MBC1795047.1"/>
    </source>
</evidence>
<proteinExistence type="predicted"/>
<dbReference type="InterPro" id="IPR010982">
    <property type="entry name" value="Lambda_DNA-bd_dom_sf"/>
</dbReference>
<dbReference type="CDD" id="cd00093">
    <property type="entry name" value="HTH_XRE"/>
    <property type="match status" value="1"/>
</dbReference>
<dbReference type="SUPFAM" id="SSF47413">
    <property type="entry name" value="lambda repressor-like DNA-binding domains"/>
    <property type="match status" value="1"/>
</dbReference>